<comment type="catalytic activity">
    <reaction evidence="12">
        <text>Cd(2+)(in) + H(+)(out) = Cd(2+)(out) + H(+)(in)</text>
        <dbReference type="Rhea" id="RHEA:28739"/>
        <dbReference type="ChEBI" id="CHEBI:15378"/>
        <dbReference type="ChEBI" id="CHEBI:48775"/>
    </reaction>
</comment>
<evidence type="ECO:0000256" key="5">
    <source>
        <dbReference type="ARBA" id="ARBA00022496"/>
    </source>
</evidence>
<dbReference type="InterPro" id="IPR027469">
    <property type="entry name" value="Cation_efflux_TMD_sf"/>
</dbReference>
<evidence type="ECO:0000256" key="8">
    <source>
        <dbReference type="ARBA" id="ARBA00022989"/>
    </source>
</evidence>
<dbReference type="FunFam" id="1.20.1510.10:FF:000001">
    <property type="entry name" value="Ferrous-iron efflux pump FieF"/>
    <property type="match status" value="1"/>
</dbReference>
<evidence type="ECO:0000256" key="14">
    <source>
        <dbReference type="ARBA" id="ARBA00072262"/>
    </source>
</evidence>
<dbReference type="PANTHER" id="PTHR43840:SF41">
    <property type="entry name" value="CATION-EFFLUX PUMP FIEF"/>
    <property type="match status" value="1"/>
</dbReference>
<dbReference type="GO" id="GO:0015086">
    <property type="term" value="F:cadmium ion transmembrane transporter activity"/>
    <property type="evidence" value="ECO:0007669"/>
    <property type="project" value="TreeGrafter"/>
</dbReference>
<evidence type="ECO:0000256" key="3">
    <source>
        <dbReference type="ARBA" id="ARBA00022448"/>
    </source>
</evidence>
<sequence>MSGEQLQENIRLLKLVTAASVATALTLITVKLVAWHLTGAASLLASLVDSLMDLAASAINLLAVRYSLKGADRDHRFGHGKAESLAGLAQASFIAGSAVFLAIYTINRLLNPRELENLDAGLGVMIFALALTIALVIFQRRVVLRTGSVAIKADSLHYVTDILSSLVTIAALLLAQQGWLRADPLLALGIALYILYSAGKIVHEAVQHLMDRELAEEIKRQIREIALAEGRVLGFHDLRTRQSGQTKIIQFHLDLAAHLPLFEAHAICRRIERRLESAFPGADITIHQDPANLCTPWQTAGNNPACGPQSGPRG</sequence>
<dbReference type="FunFam" id="3.30.70.1350:FF:000002">
    <property type="entry name" value="Ferrous-iron efflux pump FieF"/>
    <property type="match status" value="1"/>
</dbReference>
<dbReference type="GO" id="GO:0015093">
    <property type="term" value="F:ferrous iron transmembrane transporter activity"/>
    <property type="evidence" value="ECO:0007669"/>
    <property type="project" value="TreeGrafter"/>
</dbReference>
<evidence type="ECO:0000256" key="10">
    <source>
        <dbReference type="ARBA" id="ARBA00035584"/>
    </source>
</evidence>
<keyword evidence="4" id="KW-1003">Cell membrane</keyword>
<evidence type="ECO:0000256" key="13">
    <source>
        <dbReference type="ARBA" id="ARBA00062926"/>
    </source>
</evidence>
<comment type="catalytic activity">
    <reaction evidence="10">
        <text>Fe(2+)(in) + H(+)(out) = Fe(2+)(out) + H(+)(in)</text>
        <dbReference type="Rhea" id="RHEA:29439"/>
        <dbReference type="ChEBI" id="CHEBI:15378"/>
        <dbReference type="ChEBI" id="CHEBI:29033"/>
    </reaction>
</comment>
<dbReference type="Pfam" id="PF16916">
    <property type="entry name" value="ZT_dimer"/>
    <property type="match status" value="1"/>
</dbReference>
<dbReference type="SUPFAM" id="SSF161111">
    <property type="entry name" value="Cation efflux protein transmembrane domain-like"/>
    <property type="match status" value="1"/>
</dbReference>
<dbReference type="Gene3D" id="3.30.70.1350">
    <property type="entry name" value="Cation efflux protein, cytoplasmic domain"/>
    <property type="match status" value="1"/>
</dbReference>
<feature type="domain" description="Cation efflux protein cytoplasmic" evidence="17">
    <location>
        <begin position="215"/>
        <end position="290"/>
    </location>
</feature>
<evidence type="ECO:0000256" key="1">
    <source>
        <dbReference type="ARBA" id="ARBA00004651"/>
    </source>
</evidence>
<keyword evidence="9 15" id="KW-0472">Membrane</keyword>
<comment type="similarity">
    <text evidence="2">Belongs to the cation diffusion facilitator (CDF) transporter (TC 2.A.4) family. FieF subfamily.</text>
</comment>
<protein>
    <recommendedName>
        <fullName evidence="14">Cation-efflux pump FieF</fullName>
    </recommendedName>
</protein>
<dbReference type="InterPro" id="IPR036837">
    <property type="entry name" value="Cation_efflux_CTD_sf"/>
</dbReference>
<feature type="domain" description="Cation efflux protein transmembrane" evidence="16">
    <location>
        <begin position="19"/>
        <end position="210"/>
    </location>
</feature>
<evidence type="ECO:0000313" key="18">
    <source>
        <dbReference type="EMBL" id="HET98560.1"/>
    </source>
</evidence>
<dbReference type="PANTHER" id="PTHR43840">
    <property type="entry name" value="MITOCHONDRIAL METAL TRANSPORTER 1-RELATED"/>
    <property type="match status" value="1"/>
</dbReference>
<evidence type="ECO:0000256" key="6">
    <source>
        <dbReference type="ARBA" id="ARBA00022692"/>
    </source>
</evidence>
<reference evidence="18" key="1">
    <citation type="journal article" date="2020" name="mSystems">
        <title>Genome- and Community-Level Interaction Insights into Carbon Utilization and Element Cycling Functions of Hydrothermarchaeota in Hydrothermal Sediment.</title>
        <authorList>
            <person name="Zhou Z."/>
            <person name="Liu Y."/>
            <person name="Xu W."/>
            <person name="Pan J."/>
            <person name="Luo Z.H."/>
            <person name="Li M."/>
        </authorList>
    </citation>
    <scope>NUCLEOTIDE SEQUENCE [LARGE SCALE GENOMIC DNA]</scope>
    <source>
        <strain evidence="18">SpSt-1224</strain>
    </source>
</reference>
<dbReference type="InterPro" id="IPR058533">
    <property type="entry name" value="Cation_efflux_TM"/>
</dbReference>
<comment type="caution">
    <text evidence="18">The sequence shown here is derived from an EMBL/GenBank/DDBJ whole genome shotgun (WGS) entry which is preliminary data.</text>
</comment>
<dbReference type="EMBL" id="DSDS01000174">
    <property type="protein sequence ID" value="HET98560.1"/>
    <property type="molecule type" value="Genomic_DNA"/>
</dbReference>
<feature type="transmembrane region" description="Helical" evidence="15">
    <location>
        <begin position="12"/>
        <end position="34"/>
    </location>
</feature>
<dbReference type="SUPFAM" id="SSF160240">
    <property type="entry name" value="Cation efflux protein cytoplasmic domain-like"/>
    <property type="match status" value="1"/>
</dbReference>
<evidence type="ECO:0000256" key="9">
    <source>
        <dbReference type="ARBA" id="ARBA00023136"/>
    </source>
</evidence>
<comment type="catalytic activity">
    <reaction evidence="11">
        <text>Zn(2+)(in) + H(+)(out) = Zn(2+)(out) + H(+)(in)</text>
        <dbReference type="Rhea" id="RHEA:28839"/>
        <dbReference type="ChEBI" id="CHEBI:15378"/>
        <dbReference type="ChEBI" id="CHEBI:29105"/>
    </reaction>
</comment>
<dbReference type="Gene3D" id="1.20.1510.10">
    <property type="entry name" value="Cation efflux protein transmembrane domain"/>
    <property type="match status" value="1"/>
</dbReference>
<keyword evidence="7" id="KW-0864">Zinc transport</keyword>
<proteinExistence type="inferred from homology"/>
<dbReference type="GO" id="GO:0015341">
    <property type="term" value="F:zinc efflux antiporter activity"/>
    <property type="evidence" value="ECO:0007669"/>
    <property type="project" value="TreeGrafter"/>
</dbReference>
<feature type="transmembrane region" description="Helical" evidence="15">
    <location>
        <begin position="118"/>
        <end position="138"/>
    </location>
</feature>
<organism evidence="18">
    <name type="scientific">Desulfurivibrio alkaliphilus</name>
    <dbReference type="NCBI Taxonomy" id="427923"/>
    <lineage>
        <taxon>Bacteria</taxon>
        <taxon>Pseudomonadati</taxon>
        <taxon>Thermodesulfobacteriota</taxon>
        <taxon>Desulfobulbia</taxon>
        <taxon>Desulfobulbales</taxon>
        <taxon>Desulfobulbaceae</taxon>
        <taxon>Desulfurivibrio</taxon>
    </lineage>
</organism>
<evidence type="ECO:0000259" key="17">
    <source>
        <dbReference type="Pfam" id="PF16916"/>
    </source>
</evidence>
<dbReference type="NCBIfam" id="TIGR01297">
    <property type="entry name" value="CDF"/>
    <property type="match status" value="1"/>
</dbReference>
<keyword evidence="8 15" id="KW-1133">Transmembrane helix</keyword>
<dbReference type="GO" id="GO:0005886">
    <property type="term" value="C:plasma membrane"/>
    <property type="evidence" value="ECO:0007669"/>
    <property type="project" value="UniProtKB-SubCell"/>
</dbReference>
<dbReference type="InterPro" id="IPR050291">
    <property type="entry name" value="CDF_Transporter"/>
</dbReference>
<feature type="transmembrane region" description="Helical" evidence="15">
    <location>
        <begin position="158"/>
        <end position="179"/>
    </location>
</feature>
<name>A0A7C2TH64_9BACT</name>
<evidence type="ECO:0000259" key="16">
    <source>
        <dbReference type="Pfam" id="PF01545"/>
    </source>
</evidence>
<evidence type="ECO:0000256" key="15">
    <source>
        <dbReference type="SAM" id="Phobius"/>
    </source>
</evidence>
<keyword evidence="3" id="KW-0813">Transport</keyword>
<keyword evidence="7" id="KW-0406">Ion transport</keyword>
<dbReference type="GO" id="GO:0006882">
    <property type="term" value="P:intracellular zinc ion homeostasis"/>
    <property type="evidence" value="ECO:0007669"/>
    <property type="project" value="TreeGrafter"/>
</dbReference>
<feature type="transmembrane region" description="Helical" evidence="15">
    <location>
        <begin position="185"/>
        <end position="202"/>
    </location>
</feature>
<dbReference type="InterPro" id="IPR002524">
    <property type="entry name" value="Cation_efflux"/>
</dbReference>
<dbReference type="AlphaFoldDB" id="A0A7C2TH64"/>
<keyword evidence="7" id="KW-0862">Zinc</keyword>
<feature type="transmembrane region" description="Helical" evidence="15">
    <location>
        <begin position="40"/>
        <end position="64"/>
    </location>
</feature>
<accession>A0A7C2TH64</accession>
<feature type="transmembrane region" description="Helical" evidence="15">
    <location>
        <begin position="85"/>
        <end position="106"/>
    </location>
</feature>
<keyword evidence="6 15" id="KW-0812">Transmembrane</keyword>
<evidence type="ECO:0000256" key="7">
    <source>
        <dbReference type="ARBA" id="ARBA00022906"/>
    </source>
</evidence>
<evidence type="ECO:0000256" key="2">
    <source>
        <dbReference type="ARBA" id="ARBA00010212"/>
    </source>
</evidence>
<keyword evidence="5" id="KW-0410">Iron transport</keyword>
<comment type="subcellular location">
    <subcellularLocation>
        <location evidence="1">Cell membrane</location>
        <topology evidence="1">Multi-pass membrane protein</topology>
    </subcellularLocation>
</comment>
<evidence type="ECO:0000256" key="4">
    <source>
        <dbReference type="ARBA" id="ARBA00022475"/>
    </source>
</evidence>
<dbReference type="Pfam" id="PF01545">
    <property type="entry name" value="Cation_efflux"/>
    <property type="match status" value="1"/>
</dbReference>
<dbReference type="InterPro" id="IPR027470">
    <property type="entry name" value="Cation_efflux_CTD"/>
</dbReference>
<keyword evidence="5" id="KW-0408">Iron</keyword>
<gene>
    <name evidence="18" type="ORF">ENN98_07740</name>
</gene>
<comment type="subunit">
    <text evidence="13">Homodimer. The subunits are held together in a parallel orientation through zinc binding at the interface of the cytoplasmic domains.</text>
</comment>
<dbReference type="Proteomes" id="UP000885986">
    <property type="component" value="Unassembled WGS sequence"/>
</dbReference>
<evidence type="ECO:0000256" key="12">
    <source>
        <dbReference type="ARBA" id="ARBA00050984"/>
    </source>
</evidence>
<evidence type="ECO:0000256" key="11">
    <source>
        <dbReference type="ARBA" id="ARBA00047695"/>
    </source>
</evidence>